<evidence type="ECO:0000313" key="2">
    <source>
        <dbReference type="EMBL" id="EEQ97193.1"/>
    </source>
</evidence>
<dbReference type="RefSeq" id="XP_002764476.1">
    <property type="nucleotide sequence ID" value="XM_002764430.1"/>
</dbReference>
<dbReference type="GeneID" id="9054257"/>
<evidence type="ECO:0000313" key="3">
    <source>
        <dbReference type="Proteomes" id="UP000007800"/>
    </source>
</evidence>
<dbReference type="AlphaFoldDB" id="C5M1E9"/>
<protein>
    <submittedName>
        <fullName evidence="2">Uncharacterized protein</fullName>
    </submittedName>
</protein>
<proteinExistence type="predicted"/>
<feature type="compositionally biased region" description="Acidic residues" evidence="1">
    <location>
        <begin position="8"/>
        <end position="17"/>
    </location>
</feature>
<accession>C5M1E9</accession>
<feature type="region of interest" description="Disordered" evidence="1">
    <location>
        <begin position="1"/>
        <end position="61"/>
    </location>
</feature>
<feature type="compositionally biased region" description="Polar residues" evidence="1">
    <location>
        <begin position="18"/>
        <end position="43"/>
    </location>
</feature>
<dbReference type="InParanoid" id="C5M1E9"/>
<evidence type="ECO:0000256" key="1">
    <source>
        <dbReference type="SAM" id="MobiDB-lite"/>
    </source>
</evidence>
<dbReference type="Proteomes" id="UP000007800">
    <property type="component" value="Unassembled WGS sequence"/>
</dbReference>
<reference evidence="2 3" key="1">
    <citation type="submission" date="2008-07" db="EMBL/GenBank/DDBJ databases">
        <authorList>
            <person name="El-Sayed N."/>
            <person name="Caler E."/>
            <person name="Inman J."/>
            <person name="Amedeo P."/>
            <person name="Hass B."/>
            <person name="Wortman J."/>
        </authorList>
    </citation>
    <scope>NUCLEOTIDE SEQUENCE [LARGE SCALE GENOMIC DNA]</scope>
    <source>
        <strain evidence="3">ATCC 50983 / TXsc</strain>
    </source>
</reference>
<organism evidence="3">
    <name type="scientific">Perkinsus marinus (strain ATCC 50983 / TXsc)</name>
    <dbReference type="NCBI Taxonomy" id="423536"/>
    <lineage>
        <taxon>Eukaryota</taxon>
        <taxon>Sar</taxon>
        <taxon>Alveolata</taxon>
        <taxon>Perkinsozoa</taxon>
        <taxon>Perkinsea</taxon>
        <taxon>Perkinsida</taxon>
        <taxon>Perkinsidae</taxon>
        <taxon>Perkinsus</taxon>
    </lineage>
</organism>
<gene>
    <name evidence="2" type="ORF">Pmar_PMAR015136</name>
</gene>
<feature type="non-terminal residue" evidence="2">
    <location>
        <position position="132"/>
    </location>
</feature>
<name>C5M1E9_PERM5</name>
<sequence length="132" mass="14404">MYSGYDINDLDELDYSEDTGTNDLMGTDSGSNQGNDFPSSTDSFHGASSEKATEEEEEDSVDILHKISNGSDNAPSENLKFMKKVQDALLLVKNPEGSNDSVSKAPIYILESILGVNMGNPIFKGMRFKDPK</sequence>
<dbReference type="EMBL" id="GG687369">
    <property type="protein sequence ID" value="EEQ97193.1"/>
    <property type="molecule type" value="Genomic_DNA"/>
</dbReference>
<keyword evidence="3" id="KW-1185">Reference proteome</keyword>